<protein>
    <submittedName>
        <fullName evidence="1">Uncharacterized protein</fullName>
    </submittedName>
</protein>
<evidence type="ECO:0000313" key="2">
    <source>
        <dbReference type="Proteomes" id="UP000324222"/>
    </source>
</evidence>
<comment type="caution">
    <text evidence="1">The sequence shown here is derived from an EMBL/GenBank/DDBJ whole genome shotgun (WGS) entry which is preliminary data.</text>
</comment>
<keyword evidence="2" id="KW-1185">Reference proteome</keyword>
<proteinExistence type="predicted"/>
<dbReference type="AlphaFoldDB" id="A0A5B7K645"/>
<dbReference type="OrthoDB" id="6378490at2759"/>
<reference evidence="1 2" key="1">
    <citation type="submission" date="2019-05" db="EMBL/GenBank/DDBJ databases">
        <title>Another draft genome of Portunus trituberculatus and its Hox gene families provides insights of decapod evolution.</title>
        <authorList>
            <person name="Jeong J.-H."/>
            <person name="Song I."/>
            <person name="Kim S."/>
            <person name="Choi T."/>
            <person name="Kim D."/>
            <person name="Ryu S."/>
            <person name="Kim W."/>
        </authorList>
    </citation>
    <scope>NUCLEOTIDE SEQUENCE [LARGE SCALE GENOMIC DNA]</scope>
    <source>
        <tissue evidence="1">Muscle</tissue>
    </source>
</reference>
<accession>A0A5B7K645</accession>
<sequence>MDGFLSVRPVDKPPTCGRLAENGGGIYKETKNKADTLTRVPKKWLSPDREHLVCGAADTVTPEEITTIHETSGHPGIRRTLYFCKKLFSLVQRQQVCDVVQECR</sequence>
<dbReference type="Proteomes" id="UP000324222">
    <property type="component" value="Unassembled WGS sequence"/>
</dbReference>
<gene>
    <name evidence="1" type="ORF">E2C01_100194</name>
</gene>
<organism evidence="1 2">
    <name type="scientific">Portunus trituberculatus</name>
    <name type="common">Swimming crab</name>
    <name type="synonym">Neptunus trituberculatus</name>
    <dbReference type="NCBI Taxonomy" id="210409"/>
    <lineage>
        <taxon>Eukaryota</taxon>
        <taxon>Metazoa</taxon>
        <taxon>Ecdysozoa</taxon>
        <taxon>Arthropoda</taxon>
        <taxon>Crustacea</taxon>
        <taxon>Multicrustacea</taxon>
        <taxon>Malacostraca</taxon>
        <taxon>Eumalacostraca</taxon>
        <taxon>Eucarida</taxon>
        <taxon>Decapoda</taxon>
        <taxon>Pleocyemata</taxon>
        <taxon>Brachyura</taxon>
        <taxon>Eubrachyura</taxon>
        <taxon>Portunoidea</taxon>
        <taxon>Portunidae</taxon>
        <taxon>Portuninae</taxon>
        <taxon>Portunus</taxon>
    </lineage>
</organism>
<evidence type="ECO:0000313" key="1">
    <source>
        <dbReference type="EMBL" id="MPD04501.1"/>
    </source>
</evidence>
<dbReference type="EMBL" id="VSRR010141331">
    <property type="protein sequence ID" value="MPD04501.1"/>
    <property type="molecule type" value="Genomic_DNA"/>
</dbReference>
<name>A0A5B7K645_PORTR</name>